<feature type="signal peptide" evidence="1">
    <location>
        <begin position="1"/>
        <end position="24"/>
    </location>
</feature>
<proteinExistence type="predicted"/>
<organism evidence="2 3">
    <name type="scientific">Trifolium medium</name>
    <dbReference type="NCBI Taxonomy" id="97028"/>
    <lineage>
        <taxon>Eukaryota</taxon>
        <taxon>Viridiplantae</taxon>
        <taxon>Streptophyta</taxon>
        <taxon>Embryophyta</taxon>
        <taxon>Tracheophyta</taxon>
        <taxon>Spermatophyta</taxon>
        <taxon>Magnoliopsida</taxon>
        <taxon>eudicotyledons</taxon>
        <taxon>Gunneridae</taxon>
        <taxon>Pentapetalae</taxon>
        <taxon>rosids</taxon>
        <taxon>fabids</taxon>
        <taxon>Fabales</taxon>
        <taxon>Fabaceae</taxon>
        <taxon>Papilionoideae</taxon>
        <taxon>50 kb inversion clade</taxon>
        <taxon>NPAAA clade</taxon>
        <taxon>Hologalegina</taxon>
        <taxon>IRL clade</taxon>
        <taxon>Trifolieae</taxon>
        <taxon>Trifolium</taxon>
    </lineage>
</organism>
<evidence type="ECO:0000313" key="3">
    <source>
        <dbReference type="Proteomes" id="UP000265520"/>
    </source>
</evidence>
<keyword evidence="3" id="KW-1185">Reference proteome</keyword>
<name>A0A392SIG4_9FABA</name>
<evidence type="ECO:0000256" key="1">
    <source>
        <dbReference type="SAM" id="SignalP"/>
    </source>
</evidence>
<feature type="chain" id="PRO_5017481954" evidence="1">
    <location>
        <begin position="25"/>
        <end position="64"/>
    </location>
</feature>
<dbReference type="Proteomes" id="UP000265520">
    <property type="component" value="Unassembled WGS sequence"/>
</dbReference>
<dbReference type="AlphaFoldDB" id="A0A392SIG4"/>
<keyword evidence="1" id="KW-0732">Signal</keyword>
<accession>A0A392SIG4</accession>
<protein>
    <submittedName>
        <fullName evidence="2">Uncharacterized protein</fullName>
    </submittedName>
</protein>
<evidence type="ECO:0000313" key="2">
    <source>
        <dbReference type="EMBL" id="MCI47745.1"/>
    </source>
</evidence>
<dbReference type="EMBL" id="LXQA010376476">
    <property type="protein sequence ID" value="MCI47745.1"/>
    <property type="molecule type" value="Genomic_DNA"/>
</dbReference>
<comment type="caution">
    <text evidence="2">The sequence shown here is derived from an EMBL/GenBank/DDBJ whole genome shotgun (WGS) entry which is preliminary data.</text>
</comment>
<feature type="non-terminal residue" evidence="2">
    <location>
        <position position="1"/>
    </location>
</feature>
<reference evidence="2 3" key="1">
    <citation type="journal article" date="2018" name="Front. Plant Sci.">
        <title>Red Clover (Trifolium pratense) and Zigzag Clover (T. medium) - A Picture of Genomic Similarities and Differences.</title>
        <authorList>
            <person name="Dluhosova J."/>
            <person name="Istvanek J."/>
            <person name="Nedelnik J."/>
            <person name="Repkova J."/>
        </authorList>
    </citation>
    <scope>NUCLEOTIDE SEQUENCE [LARGE SCALE GENOMIC DNA]</scope>
    <source>
        <strain evidence="3">cv. 10/8</strain>
        <tissue evidence="2">Leaf</tissue>
    </source>
</reference>
<sequence length="64" mass="6952">LAVLRIKRTLLKLLLDTLANLSVGAPASTKFPSHSPELRSIIIGQGVADQSKINLFSFIKILSH</sequence>